<dbReference type="AlphaFoldDB" id="A0AAD3M2U6"/>
<feature type="domain" description="Serine/threonine-protein kinase WNK CCTL2" evidence="1">
    <location>
        <begin position="417"/>
        <end position="445"/>
    </location>
</feature>
<sequence>MLVGDPAGLTGTIVPLAQQTQPPATPMQLTDIIPQAAPQQTQPVMIPQQTIVQQQQIGMDPQASTLQQQPQQKMEAQATLLEQQPTSAAVVTHTNRYGAAKYVITAAREQPQAKQHPVGILRAGRRMQSSATATTAFQQQQTLIQQQQQQALLLEQHQMASSNSLISSNKSIASTAAASNRPNYTTTSAGAAAALFTQAILDQQQQAALIQQQQEQQYIQGLILHSRLGCSSLQAVVQAQQQPCEALLTFSYSAHLPACYASVYRENISNSCRSFLPHQPTHLRKLSYWHSPSQPLQQPPPIKQALIPPFISAAPQSPLTLHLAPILHIAPSNPLSYLLSSNITTISHPTILLLPPPRAAYILPSSPGLFHNGEETLQLLANGKLEKLKTQRRASVRGPRKFPISFQLEHAPGVRSSGTIQECQLETHSNKMVTFKFDIEGDAPET</sequence>
<proteinExistence type="predicted"/>
<protein>
    <submittedName>
        <fullName evidence="2">Serine/threonine-protein kinase WNK2-like protein</fullName>
    </submittedName>
</protein>
<dbReference type="Pfam" id="PF24889">
    <property type="entry name" value="CCTL2_WNK"/>
    <property type="match status" value="1"/>
</dbReference>
<reference evidence="2" key="1">
    <citation type="submission" date="2022-08" db="EMBL/GenBank/DDBJ databases">
        <title>Genome sequencing of akame (Lates japonicus).</title>
        <authorList>
            <person name="Hashiguchi Y."/>
            <person name="Takahashi H."/>
        </authorList>
    </citation>
    <scope>NUCLEOTIDE SEQUENCE</scope>
    <source>
        <strain evidence="2">Kochi</strain>
    </source>
</reference>
<name>A0AAD3M2U6_LATJO</name>
<comment type="caution">
    <text evidence="2">The sequence shown here is derived from an EMBL/GenBank/DDBJ whole genome shotgun (WGS) entry which is preliminary data.</text>
</comment>
<dbReference type="Proteomes" id="UP001279410">
    <property type="component" value="Unassembled WGS sequence"/>
</dbReference>
<keyword evidence="2" id="KW-0418">Kinase</keyword>
<accession>A0AAD3M2U6</accession>
<evidence type="ECO:0000313" key="3">
    <source>
        <dbReference type="Proteomes" id="UP001279410"/>
    </source>
</evidence>
<evidence type="ECO:0000259" key="1">
    <source>
        <dbReference type="Pfam" id="PF24889"/>
    </source>
</evidence>
<dbReference type="GO" id="GO:0016301">
    <property type="term" value="F:kinase activity"/>
    <property type="evidence" value="ECO:0007669"/>
    <property type="project" value="UniProtKB-KW"/>
</dbReference>
<gene>
    <name evidence="2" type="ORF">AKAME5_000046400</name>
</gene>
<dbReference type="InterPro" id="IPR056865">
    <property type="entry name" value="CCTL2_WNK"/>
</dbReference>
<keyword evidence="3" id="KW-1185">Reference proteome</keyword>
<organism evidence="2 3">
    <name type="scientific">Lates japonicus</name>
    <name type="common">Japanese lates</name>
    <dbReference type="NCBI Taxonomy" id="270547"/>
    <lineage>
        <taxon>Eukaryota</taxon>
        <taxon>Metazoa</taxon>
        <taxon>Chordata</taxon>
        <taxon>Craniata</taxon>
        <taxon>Vertebrata</taxon>
        <taxon>Euteleostomi</taxon>
        <taxon>Actinopterygii</taxon>
        <taxon>Neopterygii</taxon>
        <taxon>Teleostei</taxon>
        <taxon>Neoteleostei</taxon>
        <taxon>Acanthomorphata</taxon>
        <taxon>Carangaria</taxon>
        <taxon>Carangaria incertae sedis</taxon>
        <taxon>Centropomidae</taxon>
        <taxon>Lates</taxon>
    </lineage>
</organism>
<evidence type="ECO:0000313" key="2">
    <source>
        <dbReference type="EMBL" id="GLD46046.1"/>
    </source>
</evidence>
<dbReference type="EMBL" id="BRZM01000001">
    <property type="protein sequence ID" value="GLD46046.1"/>
    <property type="molecule type" value="Genomic_DNA"/>
</dbReference>
<keyword evidence="2" id="KW-0808">Transferase</keyword>